<accession>A0ABY8Q9H6</accession>
<sequence>MPKSILSKAAIAARHLRALARSDASAAPQGRYDRLIDAANRLPRPVLVYGTVALMFLALIRPDLFDRGMASLDRMPDELWWLVGAILAGHFGAREAHHLRHRTPPADESRGEKPGPDNPA</sequence>
<feature type="compositionally biased region" description="Basic and acidic residues" evidence="1">
    <location>
        <begin position="104"/>
        <end position="120"/>
    </location>
</feature>
<evidence type="ECO:0000313" key="3">
    <source>
        <dbReference type="Proteomes" id="UP001230978"/>
    </source>
</evidence>
<keyword evidence="3" id="KW-1185">Reference proteome</keyword>
<protein>
    <submittedName>
        <fullName evidence="2">3TM-type holin</fullName>
    </submittedName>
</protein>
<evidence type="ECO:0000313" key="2">
    <source>
        <dbReference type="EMBL" id="WGV16917.1"/>
    </source>
</evidence>
<dbReference type="Pfam" id="PF11351">
    <property type="entry name" value="GTA_holin_3TM"/>
    <property type="match status" value="1"/>
</dbReference>
<feature type="region of interest" description="Disordered" evidence="1">
    <location>
        <begin position="97"/>
        <end position="120"/>
    </location>
</feature>
<proteinExistence type="predicted"/>
<dbReference type="InterPro" id="IPR021497">
    <property type="entry name" value="GTA_holin_3TM"/>
</dbReference>
<dbReference type="Proteomes" id="UP001230978">
    <property type="component" value="Chromosome"/>
</dbReference>
<dbReference type="RefSeq" id="WP_281467742.1">
    <property type="nucleotide sequence ID" value="NZ_CP124535.1"/>
</dbReference>
<dbReference type="EMBL" id="CP124535">
    <property type="protein sequence ID" value="WGV16917.1"/>
    <property type="molecule type" value="Genomic_DNA"/>
</dbReference>
<gene>
    <name evidence="2" type="ORF">QF092_03655</name>
</gene>
<reference evidence="2 3" key="1">
    <citation type="submission" date="2023-04" db="EMBL/GenBank/DDBJ databases">
        <title>YMD61, complete Genome.</title>
        <authorList>
            <person name="Zhang J."/>
        </authorList>
    </citation>
    <scope>NUCLEOTIDE SEQUENCE [LARGE SCALE GENOMIC DNA]</scope>
    <source>
        <strain evidence="2 3">YMD61</strain>
    </source>
</reference>
<name>A0ABY8Q9H6_9RHOB</name>
<evidence type="ECO:0000256" key="1">
    <source>
        <dbReference type="SAM" id="MobiDB-lite"/>
    </source>
</evidence>
<organism evidence="2 3">
    <name type="scientific">Fuscovulum ytuae</name>
    <dbReference type="NCBI Taxonomy" id="3042299"/>
    <lineage>
        <taxon>Bacteria</taxon>
        <taxon>Pseudomonadati</taxon>
        <taxon>Pseudomonadota</taxon>
        <taxon>Alphaproteobacteria</taxon>
        <taxon>Rhodobacterales</taxon>
        <taxon>Paracoccaceae</taxon>
        <taxon>Fuscovulum</taxon>
    </lineage>
</organism>